<gene>
    <name evidence="1" type="ORF">JY500_11280</name>
</gene>
<dbReference type="InterPro" id="IPR008551">
    <property type="entry name" value="TANGO2"/>
</dbReference>
<protein>
    <submittedName>
        <fullName evidence="1">NRDE family protein</fullName>
    </submittedName>
</protein>
<organism evidence="1 2">
    <name type="scientific">Niveibacterium microcysteis</name>
    <dbReference type="NCBI Taxonomy" id="2811415"/>
    <lineage>
        <taxon>Bacteria</taxon>
        <taxon>Pseudomonadati</taxon>
        <taxon>Pseudomonadota</taxon>
        <taxon>Betaproteobacteria</taxon>
        <taxon>Rhodocyclales</taxon>
        <taxon>Rhodocyclaceae</taxon>
        <taxon>Niveibacterium</taxon>
    </lineage>
</organism>
<dbReference type="Proteomes" id="UP000663570">
    <property type="component" value="Chromosome"/>
</dbReference>
<dbReference type="Pfam" id="PF05742">
    <property type="entry name" value="TANGO2"/>
    <property type="match status" value="1"/>
</dbReference>
<dbReference type="Gene3D" id="3.60.60.10">
    <property type="entry name" value="Penicillin V Acylase, Chain A"/>
    <property type="match status" value="1"/>
</dbReference>
<dbReference type="PANTHER" id="PTHR17985:SF8">
    <property type="entry name" value="TRANSPORT AND GOLGI ORGANIZATION PROTEIN 2 HOMOLOG"/>
    <property type="match status" value="1"/>
</dbReference>
<evidence type="ECO:0000313" key="1">
    <source>
        <dbReference type="EMBL" id="QSI75113.1"/>
    </source>
</evidence>
<accession>A0ABX7M020</accession>
<keyword evidence="2" id="KW-1185">Reference proteome</keyword>
<dbReference type="PANTHER" id="PTHR17985">
    <property type="entry name" value="SER/THR-RICH PROTEIN T10 IN DGCR REGION"/>
    <property type="match status" value="1"/>
</dbReference>
<name>A0ABX7M020_9RHOO</name>
<reference evidence="1 2" key="1">
    <citation type="submission" date="2021-02" db="EMBL/GenBank/DDBJ databases">
        <title>Niveibacterium changnyeongensis HC41.</title>
        <authorList>
            <person name="Kang M."/>
        </authorList>
    </citation>
    <scope>NUCLEOTIDE SEQUENCE [LARGE SCALE GENOMIC DNA]</scope>
    <source>
        <strain evidence="1 2">HC41</strain>
    </source>
</reference>
<dbReference type="EMBL" id="CP071060">
    <property type="protein sequence ID" value="QSI75113.1"/>
    <property type="molecule type" value="Genomic_DNA"/>
</dbReference>
<proteinExistence type="predicted"/>
<evidence type="ECO:0000313" key="2">
    <source>
        <dbReference type="Proteomes" id="UP000663570"/>
    </source>
</evidence>
<sequence length="236" mass="26455">MCLILLAWQTHPDFPLLVAANRDEFHDRPTQAAHWWPDEPRIYAGRDLRAGGTWMGVTRNCRFAALTNIRAPSRQRSDARSRGEIVTAALRARCIDAFLLDIERTAHQYNGFNLLVGDRETLWHFNSEQARAERVAPGIHALSNASLDTPWPKVIRGSNALAEAVERRADPEDLFTLLSDDRLAPDDSLPNTGVPLDWERWLSAIRIAAPGYGTRSQSVVALPHAGEPQLIERVLI</sequence>
<dbReference type="RefSeq" id="WP_206252391.1">
    <property type="nucleotide sequence ID" value="NZ_CP071060.1"/>
</dbReference>